<evidence type="ECO:0000259" key="6">
    <source>
        <dbReference type="PROSITE" id="PS51198"/>
    </source>
</evidence>
<keyword evidence="4 5" id="KW-0067">ATP-binding</keyword>
<dbReference type="PANTHER" id="PTHR11070:SF17">
    <property type="entry name" value="DNA HELICASE IV"/>
    <property type="match status" value="1"/>
</dbReference>
<organism evidence="7 8">
    <name type="scientific">Bombilactobacillus mellis</name>
    <dbReference type="NCBI Taxonomy" id="1218508"/>
    <lineage>
        <taxon>Bacteria</taxon>
        <taxon>Bacillati</taxon>
        <taxon>Bacillota</taxon>
        <taxon>Bacilli</taxon>
        <taxon>Lactobacillales</taxon>
        <taxon>Lactobacillaceae</taxon>
        <taxon>Bombilactobacillus</taxon>
    </lineage>
</organism>
<dbReference type="PANTHER" id="PTHR11070">
    <property type="entry name" value="UVRD / RECB / PCRA DNA HELICASE FAMILY MEMBER"/>
    <property type="match status" value="1"/>
</dbReference>
<dbReference type="InterPro" id="IPR027785">
    <property type="entry name" value="UvrD-like_helicase_C"/>
</dbReference>
<dbReference type="GO" id="GO:0000725">
    <property type="term" value="P:recombinational repair"/>
    <property type="evidence" value="ECO:0007669"/>
    <property type="project" value="TreeGrafter"/>
</dbReference>
<dbReference type="RefSeq" id="WP_045922177.1">
    <property type="nucleotide sequence ID" value="NZ_JBHTHW010000004.1"/>
</dbReference>
<dbReference type="GO" id="GO:0005829">
    <property type="term" value="C:cytosol"/>
    <property type="evidence" value="ECO:0007669"/>
    <property type="project" value="TreeGrafter"/>
</dbReference>
<dbReference type="NCBIfam" id="NF041464">
    <property type="entry name" value="HelD_BACSU"/>
    <property type="match status" value="1"/>
</dbReference>
<dbReference type="InterPro" id="IPR027417">
    <property type="entry name" value="P-loop_NTPase"/>
</dbReference>
<keyword evidence="3 5" id="KW-0347">Helicase</keyword>
<dbReference type="STRING" id="1218508.JG29_02790"/>
<feature type="domain" description="UvrD-like helicase ATP-binding" evidence="6">
    <location>
        <begin position="209"/>
        <end position="598"/>
    </location>
</feature>
<name>A0A0F4L0W9_9LACO</name>
<dbReference type="Pfam" id="PF13538">
    <property type="entry name" value="UvrD_C_2"/>
    <property type="match status" value="1"/>
</dbReference>
<dbReference type="Gene3D" id="3.40.50.300">
    <property type="entry name" value="P-loop containing nucleotide triphosphate hydrolases"/>
    <property type="match status" value="3"/>
</dbReference>
<evidence type="ECO:0000256" key="4">
    <source>
        <dbReference type="ARBA" id="ARBA00022840"/>
    </source>
</evidence>
<evidence type="ECO:0000256" key="5">
    <source>
        <dbReference type="PROSITE-ProRule" id="PRU00560"/>
    </source>
</evidence>
<evidence type="ECO:0000313" key="8">
    <source>
        <dbReference type="Proteomes" id="UP000033695"/>
    </source>
</evidence>
<dbReference type="PROSITE" id="PS51198">
    <property type="entry name" value="UVRD_HELICASE_ATP_BIND"/>
    <property type="match status" value="1"/>
</dbReference>
<feature type="binding site" evidence="5">
    <location>
        <begin position="230"/>
        <end position="237"/>
    </location>
    <ligand>
        <name>ATP</name>
        <dbReference type="ChEBI" id="CHEBI:30616"/>
    </ligand>
</feature>
<evidence type="ECO:0000256" key="1">
    <source>
        <dbReference type="ARBA" id="ARBA00022741"/>
    </source>
</evidence>
<proteinExistence type="predicted"/>
<keyword evidence="2 5" id="KW-0378">Hydrolase</keyword>
<dbReference type="GO" id="GO:0016787">
    <property type="term" value="F:hydrolase activity"/>
    <property type="evidence" value="ECO:0007669"/>
    <property type="project" value="UniProtKB-UniRule"/>
</dbReference>
<dbReference type="HOGENOM" id="CLU_010312_4_1_9"/>
<evidence type="ECO:0000313" key="7">
    <source>
        <dbReference type="EMBL" id="KJY51231.1"/>
    </source>
</evidence>
<dbReference type="GO" id="GO:0005524">
    <property type="term" value="F:ATP binding"/>
    <property type="evidence" value="ECO:0007669"/>
    <property type="project" value="UniProtKB-UniRule"/>
</dbReference>
<dbReference type="Proteomes" id="UP000033695">
    <property type="component" value="Unassembled WGS sequence"/>
</dbReference>
<dbReference type="GO" id="GO:0003677">
    <property type="term" value="F:DNA binding"/>
    <property type="evidence" value="ECO:0007669"/>
    <property type="project" value="InterPro"/>
</dbReference>
<dbReference type="AlphaFoldDB" id="A0A0F4L0W9"/>
<dbReference type="OrthoDB" id="9787585at2"/>
<keyword evidence="8" id="KW-1185">Reference proteome</keyword>
<comment type="caution">
    <text evidence="7">The sequence shown here is derived from an EMBL/GenBank/DDBJ whole genome shotgun (WGS) entry which is preliminary data.</text>
</comment>
<dbReference type="SUPFAM" id="SSF52540">
    <property type="entry name" value="P-loop containing nucleoside triphosphate hydrolases"/>
    <property type="match status" value="1"/>
</dbReference>
<evidence type="ECO:0000256" key="3">
    <source>
        <dbReference type="ARBA" id="ARBA00022806"/>
    </source>
</evidence>
<keyword evidence="1 5" id="KW-0547">Nucleotide-binding</keyword>
<dbReference type="PATRIC" id="fig|1218508.4.peg.287"/>
<gene>
    <name evidence="7" type="ORF">JG29_02790</name>
</gene>
<dbReference type="InterPro" id="IPR048228">
    <property type="entry name" value="HelD_bacillota"/>
</dbReference>
<protein>
    <submittedName>
        <fullName evidence="7">Putative DNA helicase</fullName>
    </submittedName>
</protein>
<dbReference type="EMBL" id="JXBZ01000002">
    <property type="protein sequence ID" value="KJY51231.1"/>
    <property type="molecule type" value="Genomic_DNA"/>
</dbReference>
<dbReference type="InterPro" id="IPR000212">
    <property type="entry name" value="DNA_helicase_UvrD/REP"/>
</dbReference>
<evidence type="ECO:0000256" key="2">
    <source>
        <dbReference type="ARBA" id="ARBA00022801"/>
    </source>
</evidence>
<accession>A0A0F4L0W9</accession>
<sequence>MQFNNESQAQEQKRVDQVEQIIQKQLQNNTDNLAQAQHERRQIELNYGANTRANYIETDDIIETNATLQQQRQLMTSAVSNEVIFQQKQQALKSLVGSPYFGRIDIKEDGEQDTLYIGTSSLTDNQGQFLIYDWRAPIASIYYNGTLGLVHYDSPIGKQEVQLQRKRQFSIRQGQIENMFDTNETIGDEFLKNALSQTSSAQMKNIVATIQRSQNQIIRNTTADLLIVQGAAGSGKTSTVMQRIAYLLYHSRQNLNAEQIILFSPNNLFSNYIAEVLPSLGEKNMRQVTLHTLLARRLHGLQIQTPFERYEQEQHHFPQAAQQVRQYKDSLDFVQALQNYAQHSDISCAFNDLIFEGQIFFSKSYIQQIYQKLPAALSSADKFLQTKNHLIKALKHRLQKEAQADWVLEAIDDLSTTEFQNLEQQKHLSQYSSDHQQQILAHYVLKRHYLPVYDALYNDYYFDIFQLYQNFLTQLQPPKMAATVWQETIADLQEDLERHYLQLDDAAAILYLRQLVTGSGQNRHIKYLFIDEMQDYSALQLAYIQNSFPQAKLTLLGDIEQNVYAPKNLSQERFQTLTQLLPQKKAALITLNQSYRATAAITNLAKQFIPSGAQIQSFNRQGQTPTLFQTTAANLSTVTGQLADKLAKKHRSVAIITKNIQQAQTLQQHLGNQVLLLQEESTAIPDGIIVLPVYLAKGLEFDCVIGYDISAANYQTSGDWGILYTIATRALHELYFTSTPKIAAIFHKINPQTLNIQKLN</sequence>
<dbReference type="GO" id="GO:0043138">
    <property type="term" value="F:3'-5' DNA helicase activity"/>
    <property type="evidence" value="ECO:0007669"/>
    <property type="project" value="TreeGrafter"/>
</dbReference>
<reference evidence="7 8" key="1">
    <citation type="submission" date="2014-12" db="EMBL/GenBank/DDBJ databases">
        <title>Comparative genomics of the lactic acid bacteria isolated from the honey bee gut.</title>
        <authorList>
            <person name="Ellegaard K.M."/>
            <person name="Tamarit D."/>
            <person name="Javelind E."/>
            <person name="Olofsson T."/>
            <person name="Andersson S.G."/>
            <person name="Vasquez A."/>
        </authorList>
    </citation>
    <scope>NUCLEOTIDE SEQUENCE [LARGE SCALE GENOMIC DNA]</scope>
    <source>
        <strain evidence="7 8">Hon2</strain>
    </source>
</reference>
<dbReference type="InterPro" id="IPR014016">
    <property type="entry name" value="UvrD-like_ATP-bd"/>
</dbReference>
<dbReference type="Pfam" id="PF13245">
    <property type="entry name" value="AAA_19"/>
    <property type="match status" value="1"/>
</dbReference>